<feature type="binding site" evidence="5">
    <location>
        <position position="8"/>
    </location>
    <ligand>
        <name>substrate</name>
    </ligand>
</feature>
<dbReference type="PIRSF" id="PIRSF037599">
    <property type="entry name" value="GDPMH"/>
    <property type="match status" value="1"/>
</dbReference>
<evidence type="ECO:0000256" key="6">
    <source>
        <dbReference type="PIRSR" id="PIRSR037599-3"/>
    </source>
</evidence>
<evidence type="ECO:0000256" key="7">
    <source>
        <dbReference type="PIRSR" id="PIRSR037599-4"/>
    </source>
</evidence>
<keyword evidence="3 6" id="KW-0460">Magnesium</keyword>
<dbReference type="OrthoDB" id="542521at2"/>
<dbReference type="SUPFAM" id="SSF55811">
    <property type="entry name" value="Nudix"/>
    <property type="match status" value="1"/>
</dbReference>
<feature type="short sequence motif" description="Nudix box" evidence="7">
    <location>
        <begin position="50"/>
        <end position="71"/>
    </location>
</feature>
<dbReference type="GO" id="GO:0008727">
    <property type="term" value="F:GDP-mannose mannosyl hydrolase activity"/>
    <property type="evidence" value="ECO:0007669"/>
    <property type="project" value="InterPro"/>
</dbReference>
<feature type="domain" description="Nudix hydrolase" evidence="8">
    <location>
        <begin position="13"/>
        <end position="148"/>
    </location>
</feature>
<dbReference type="GO" id="GO:0046872">
    <property type="term" value="F:metal ion binding"/>
    <property type="evidence" value="ECO:0007669"/>
    <property type="project" value="UniProtKB-KW"/>
</dbReference>
<dbReference type="Gene3D" id="3.90.79.10">
    <property type="entry name" value="Nucleoside Triphosphate Pyrophosphohydrolase"/>
    <property type="match status" value="1"/>
</dbReference>
<feature type="binding site" evidence="6">
    <location>
        <position position="49"/>
    </location>
    <ligand>
        <name>Mg(2+)</name>
        <dbReference type="ChEBI" id="CHEBI:18420"/>
    </ligand>
</feature>
<keyword evidence="10" id="KW-1185">Reference proteome</keyword>
<protein>
    <submittedName>
        <fullName evidence="9">GDP-mannose mannosyl hydrolase</fullName>
    </submittedName>
</protein>
<evidence type="ECO:0000256" key="1">
    <source>
        <dbReference type="ARBA" id="ARBA00022723"/>
    </source>
</evidence>
<dbReference type="InterPro" id="IPR015797">
    <property type="entry name" value="NUDIX_hydrolase-like_dom_sf"/>
</dbReference>
<dbReference type="AlphaFoldDB" id="A0A432VT80"/>
<feature type="binding site" evidence="6">
    <location>
        <position position="121"/>
    </location>
    <ligand>
        <name>Mg(2+)</name>
        <dbReference type="ChEBI" id="CHEBI:18420"/>
    </ligand>
</feature>
<dbReference type="PROSITE" id="PS51462">
    <property type="entry name" value="NUDIX"/>
    <property type="match status" value="1"/>
</dbReference>
<evidence type="ECO:0000256" key="4">
    <source>
        <dbReference type="PIRSR" id="PIRSR037599-1"/>
    </source>
</evidence>
<dbReference type="PANTHER" id="PTHR43046:SF12">
    <property type="entry name" value="GDP-MANNOSE MANNOSYL HYDROLASE"/>
    <property type="match status" value="1"/>
</dbReference>
<keyword evidence="1 6" id="KW-0479">Metal-binding</keyword>
<dbReference type="InterPro" id="IPR000086">
    <property type="entry name" value="NUDIX_hydrolase_dom"/>
</dbReference>
<feature type="binding site" evidence="6">
    <location>
        <position position="69"/>
    </location>
    <ligand>
        <name>Mg(2+)</name>
        <dbReference type="ChEBI" id="CHEBI:18420"/>
    </ligand>
</feature>
<organism evidence="9 10">
    <name type="scientific">Aliidiomarina iranensis</name>
    <dbReference type="NCBI Taxonomy" id="1434071"/>
    <lineage>
        <taxon>Bacteria</taxon>
        <taxon>Pseudomonadati</taxon>
        <taxon>Pseudomonadota</taxon>
        <taxon>Gammaproteobacteria</taxon>
        <taxon>Alteromonadales</taxon>
        <taxon>Idiomarinaceae</taxon>
        <taxon>Aliidiomarina</taxon>
    </lineage>
</organism>
<dbReference type="NCBIfam" id="NF011963">
    <property type="entry name" value="PRK15434.1"/>
    <property type="match status" value="1"/>
</dbReference>
<dbReference type="InterPro" id="IPR033715">
    <property type="entry name" value="GDPMH"/>
</dbReference>
<evidence type="ECO:0000256" key="2">
    <source>
        <dbReference type="ARBA" id="ARBA00022801"/>
    </source>
</evidence>
<comment type="caution">
    <text evidence="9">The sequence shown here is derived from an EMBL/GenBank/DDBJ whole genome shotgun (WGS) entry which is preliminary data.</text>
</comment>
<accession>A0A432VT80</accession>
<feature type="binding site" evidence="5">
    <location>
        <position position="36"/>
    </location>
    <ligand>
        <name>substrate</name>
    </ligand>
</feature>
<dbReference type="RefSeq" id="WP_126767712.1">
    <property type="nucleotide sequence ID" value="NZ_PIPJ01000007.1"/>
</dbReference>
<dbReference type="EMBL" id="PIPJ01000007">
    <property type="protein sequence ID" value="RUO19614.1"/>
    <property type="molecule type" value="Genomic_DNA"/>
</dbReference>
<feature type="binding site" evidence="5">
    <location>
        <begin position="2"/>
        <end position="3"/>
    </location>
    <ligand>
        <name>substrate</name>
    </ligand>
</feature>
<sequence length="148" mass="16807">MFLSKDVFTTVLDSTPLVSIDLLVQNYGGQVLLGQRKNRPAEGDWFVPGGRILKNESLSDAFRRLTLVELGQAFDVTEAILKGPYDHFYSDSVFGESPSTHYVAIAYTLHVKALPNLPTEQHSSYRWFDVDELLEEDNVHEHTKAYFL</sequence>
<keyword evidence="2 9" id="KW-0378">Hydrolase</keyword>
<evidence type="ECO:0000313" key="9">
    <source>
        <dbReference type="EMBL" id="RUO19614.1"/>
    </source>
</evidence>
<dbReference type="Proteomes" id="UP000288395">
    <property type="component" value="Unassembled WGS sequence"/>
</dbReference>
<reference evidence="10" key="1">
    <citation type="journal article" date="2018" name="Front. Microbiol.">
        <title>Genome-Based Analysis Reveals the Taxonomy and Diversity of the Family Idiomarinaceae.</title>
        <authorList>
            <person name="Liu Y."/>
            <person name="Lai Q."/>
            <person name="Shao Z."/>
        </authorList>
    </citation>
    <scope>NUCLEOTIDE SEQUENCE [LARGE SCALE GENOMIC DNA]</scope>
    <source>
        <strain evidence="10">GBPy7</strain>
    </source>
</reference>
<comment type="cofactor">
    <cofactor evidence="6">
        <name>Mg(2+)</name>
        <dbReference type="ChEBI" id="CHEBI:18420"/>
    </cofactor>
    <text evidence="6">Binds 1 Mg(2+) ion per subunit.</text>
</comment>
<feature type="site" description="Critical for catalysis" evidence="4">
    <location>
        <position position="122"/>
    </location>
</feature>
<proteinExistence type="predicted"/>
<evidence type="ECO:0000256" key="5">
    <source>
        <dbReference type="PIRSR" id="PIRSR037599-2"/>
    </source>
</evidence>
<evidence type="ECO:0000259" key="8">
    <source>
        <dbReference type="PROSITE" id="PS51462"/>
    </source>
</evidence>
<gene>
    <name evidence="9" type="ORF">CWE08_09280</name>
</gene>
<dbReference type="PANTHER" id="PTHR43046">
    <property type="entry name" value="GDP-MANNOSE MANNOSYL HYDROLASE"/>
    <property type="match status" value="1"/>
</dbReference>
<dbReference type="Pfam" id="PF00293">
    <property type="entry name" value="NUDIX"/>
    <property type="match status" value="1"/>
</dbReference>
<name>A0A432VT80_9GAMM</name>
<dbReference type="CDD" id="cd03430">
    <property type="entry name" value="NUDIX_GDPMH_NudD"/>
    <property type="match status" value="1"/>
</dbReference>
<evidence type="ECO:0000256" key="3">
    <source>
        <dbReference type="ARBA" id="ARBA00022842"/>
    </source>
</evidence>
<evidence type="ECO:0000313" key="10">
    <source>
        <dbReference type="Proteomes" id="UP000288395"/>
    </source>
</evidence>